<protein>
    <submittedName>
        <fullName evidence="1">Uncharacterized protein</fullName>
    </submittedName>
</protein>
<keyword evidence="2" id="KW-1185">Reference proteome</keyword>
<gene>
    <name evidence="1" type="ORF">HT585_15150</name>
</gene>
<evidence type="ECO:0000313" key="1">
    <source>
        <dbReference type="EMBL" id="NVD40203.1"/>
    </source>
</evidence>
<organism evidence="1 2">
    <name type="scientific">Ensifer oleiphilus</name>
    <dbReference type="NCBI Taxonomy" id="2742698"/>
    <lineage>
        <taxon>Bacteria</taxon>
        <taxon>Pseudomonadati</taxon>
        <taxon>Pseudomonadota</taxon>
        <taxon>Alphaproteobacteria</taxon>
        <taxon>Hyphomicrobiales</taxon>
        <taxon>Rhizobiaceae</taxon>
        <taxon>Sinorhizobium/Ensifer group</taxon>
        <taxon>Ensifer</taxon>
    </lineage>
</organism>
<dbReference type="RefSeq" id="WP_176353714.1">
    <property type="nucleotide sequence ID" value="NZ_JABWDU010000003.1"/>
</dbReference>
<dbReference type="AlphaFoldDB" id="A0A7Y6UP22"/>
<dbReference type="InterPro" id="IPR014710">
    <property type="entry name" value="RmlC-like_jellyroll"/>
</dbReference>
<sequence length="224" mass="24386">MTTRATLPAVDCDPSPEGHGPISVWGHRPIALQRLINAAGNLLFAHDVPSMARYTAGKIFHDLSKPSSMFGVARNTLPASGYLTEALAVAVKAGGPITDLGKAIAEIAPDLRWYRSRTGPFASINFVRGHAHALMVGPGGMEERDDVHIGATIMAPYSRFPDHRKKHPTVFLALSRAEVRLNDDDWSVRSPGGIFFSDEGNDLAMRCTGNPLLLFWCQRVRSQS</sequence>
<proteinExistence type="predicted"/>
<reference evidence="1 2" key="1">
    <citation type="submission" date="2020-06" db="EMBL/GenBank/DDBJ databases">
        <authorList>
            <person name="Grouzdev D.S."/>
        </authorList>
    </citation>
    <scope>NUCLEOTIDE SEQUENCE [LARGE SCALE GENOMIC DNA]</scope>
    <source>
        <strain evidence="1 2">HO-A22</strain>
    </source>
</reference>
<evidence type="ECO:0000313" key="2">
    <source>
        <dbReference type="Proteomes" id="UP000520198"/>
    </source>
</evidence>
<dbReference type="InterPro" id="IPR031723">
    <property type="entry name" value="DMSP_lyase"/>
</dbReference>
<name>A0A7Y6UP22_9HYPH</name>
<dbReference type="EMBL" id="JABWDU010000003">
    <property type="protein sequence ID" value="NVD40203.1"/>
    <property type="molecule type" value="Genomic_DNA"/>
</dbReference>
<comment type="caution">
    <text evidence="1">The sequence shown here is derived from an EMBL/GenBank/DDBJ whole genome shotgun (WGS) entry which is preliminary data.</text>
</comment>
<dbReference type="GO" id="GO:0047869">
    <property type="term" value="F:dimethylpropiothetin dethiomethylase activity"/>
    <property type="evidence" value="ECO:0007669"/>
    <property type="project" value="InterPro"/>
</dbReference>
<accession>A0A7Y6UP22</accession>
<dbReference type="Proteomes" id="UP000520198">
    <property type="component" value="Unassembled WGS sequence"/>
</dbReference>
<dbReference type="Pfam" id="PF16867">
    <property type="entry name" value="DMSP_lyase"/>
    <property type="match status" value="1"/>
</dbReference>
<dbReference type="Gene3D" id="2.60.120.10">
    <property type="entry name" value="Jelly Rolls"/>
    <property type="match status" value="1"/>
</dbReference>